<dbReference type="EMBL" id="JAHLQT010002534">
    <property type="protein sequence ID" value="KAG7176930.1"/>
    <property type="molecule type" value="Genomic_DNA"/>
</dbReference>
<sequence>MSVTTKKKHVERELYEDFSLPEEHQSIVRVVRPRGNNLHQVTTTKGEEFLASMPHKFRKHVWIKRGDYVVTEPIPEGNKVRAEIVRILMKDHIRYIMQNNKWPSAFAEHCEEKKEEIFSDRLHELKVNEDSESDTETDNLLMENPNRHRVCLVESDSSNSDSEEDHENSHKEKD</sequence>
<dbReference type="PROSITE" id="PS50832">
    <property type="entry name" value="S1_IF1_TYPE"/>
    <property type="match status" value="1"/>
</dbReference>
<dbReference type="OrthoDB" id="1738325at2759"/>
<reference evidence="8" key="1">
    <citation type="journal article" date="2021" name="Sci. Adv.">
        <title>The American lobster genome reveals insights on longevity, neural, and immune adaptations.</title>
        <authorList>
            <person name="Polinski J.M."/>
            <person name="Zimin A.V."/>
            <person name="Clark K.F."/>
            <person name="Kohn A.B."/>
            <person name="Sadowski N."/>
            <person name="Timp W."/>
            <person name="Ptitsyn A."/>
            <person name="Khanna P."/>
            <person name="Romanova D.Y."/>
            <person name="Williams P."/>
            <person name="Greenwood S.J."/>
            <person name="Moroz L.L."/>
            <person name="Walt D.R."/>
            <person name="Bodnar A.G."/>
        </authorList>
    </citation>
    <scope>NUCLEOTIDE SEQUENCE</scope>
    <source>
        <strain evidence="8">GMGI-L3</strain>
    </source>
</reference>
<evidence type="ECO:0000256" key="2">
    <source>
        <dbReference type="ARBA" id="ARBA00020989"/>
    </source>
</evidence>
<organism evidence="8 9">
    <name type="scientific">Homarus americanus</name>
    <name type="common">American lobster</name>
    <dbReference type="NCBI Taxonomy" id="6706"/>
    <lineage>
        <taxon>Eukaryota</taxon>
        <taxon>Metazoa</taxon>
        <taxon>Ecdysozoa</taxon>
        <taxon>Arthropoda</taxon>
        <taxon>Crustacea</taxon>
        <taxon>Multicrustacea</taxon>
        <taxon>Malacostraca</taxon>
        <taxon>Eumalacostraca</taxon>
        <taxon>Eucarida</taxon>
        <taxon>Decapoda</taxon>
        <taxon>Pleocyemata</taxon>
        <taxon>Astacidea</taxon>
        <taxon>Nephropoidea</taxon>
        <taxon>Nephropidae</taxon>
        <taxon>Homarus</taxon>
    </lineage>
</organism>
<dbReference type="Proteomes" id="UP000747542">
    <property type="component" value="Unassembled WGS sequence"/>
</dbReference>
<comment type="similarity">
    <text evidence="1">Belongs to the EIF1AD family.</text>
</comment>
<evidence type="ECO:0000313" key="8">
    <source>
        <dbReference type="EMBL" id="KAG7176930.1"/>
    </source>
</evidence>
<protein>
    <recommendedName>
        <fullName evidence="2">Probable RNA-binding protein EIF1AD</fullName>
    </recommendedName>
    <alternativeName>
        <fullName evidence="4">Eukaryotic translation initiation factor 1A domain-containing protein</fullName>
    </alternativeName>
</protein>
<dbReference type="InterPro" id="IPR001253">
    <property type="entry name" value="TIF_eIF-1A"/>
</dbReference>
<keyword evidence="5" id="KW-0396">Initiation factor</keyword>
<feature type="domain" description="S1-like" evidence="7">
    <location>
        <begin position="5"/>
        <end position="89"/>
    </location>
</feature>
<dbReference type="Pfam" id="PF01176">
    <property type="entry name" value="eIF-1a"/>
    <property type="match status" value="1"/>
</dbReference>
<dbReference type="PANTHER" id="PTHR21641:SF0">
    <property type="entry name" value="RNA-BINDING PROTEIN EIF1AD-RELATED"/>
    <property type="match status" value="1"/>
</dbReference>
<evidence type="ECO:0000256" key="1">
    <source>
        <dbReference type="ARBA" id="ARBA00007340"/>
    </source>
</evidence>
<keyword evidence="9" id="KW-1185">Reference proteome</keyword>
<proteinExistence type="inferred from homology"/>
<dbReference type="SMART" id="SM00652">
    <property type="entry name" value="eIF1a"/>
    <property type="match status" value="1"/>
</dbReference>
<evidence type="ECO:0000256" key="3">
    <source>
        <dbReference type="ARBA" id="ARBA00022884"/>
    </source>
</evidence>
<comment type="caution">
    <text evidence="8">The sequence shown here is derived from an EMBL/GenBank/DDBJ whole genome shotgun (WGS) entry which is preliminary data.</text>
</comment>
<evidence type="ECO:0000256" key="6">
    <source>
        <dbReference type="SAM" id="MobiDB-lite"/>
    </source>
</evidence>
<evidence type="ECO:0000256" key="4">
    <source>
        <dbReference type="ARBA" id="ARBA00031998"/>
    </source>
</evidence>
<dbReference type="GO" id="GO:0003743">
    <property type="term" value="F:translation initiation factor activity"/>
    <property type="evidence" value="ECO:0007669"/>
    <property type="project" value="UniProtKB-UniRule"/>
</dbReference>
<name>A0A8J5NAF2_HOMAM</name>
<dbReference type="InterPro" id="IPR039294">
    <property type="entry name" value="EIF1AD"/>
</dbReference>
<keyword evidence="5" id="KW-0648">Protein biosynthesis</keyword>
<evidence type="ECO:0000313" key="9">
    <source>
        <dbReference type="Proteomes" id="UP000747542"/>
    </source>
</evidence>
<dbReference type="GO" id="GO:0003723">
    <property type="term" value="F:RNA binding"/>
    <property type="evidence" value="ECO:0007669"/>
    <property type="project" value="UniProtKB-KW"/>
</dbReference>
<dbReference type="PANTHER" id="PTHR21641">
    <property type="entry name" value="TRANSLATION INITIATION FACTOR-RELATED"/>
    <property type="match status" value="1"/>
</dbReference>
<evidence type="ECO:0000256" key="5">
    <source>
        <dbReference type="PROSITE-ProRule" id="PRU00181"/>
    </source>
</evidence>
<dbReference type="GO" id="GO:0005634">
    <property type="term" value="C:nucleus"/>
    <property type="evidence" value="ECO:0007669"/>
    <property type="project" value="TreeGrafter"/>
</dbReference>
<gene>
    <name evidence="8" type="primary">eif1ad-L</name>
    <name evidence="8" type="ORF">Hamer_G000136</name>
</gene>
<keyword evidence="3" id="KW-0694">RNA-binding</keyword>
<dbReference type="AlphaFoldDB" id="A0A8J5NAF2"/>
<accession>A0A8J5NAF2</accession>
<dbReference type="InterPro" id="IPR006196">
    <property type="entry name" value="RNA-binding_domain_S1_IF1"/>
</dbReference>
<evidence type="ECO:0000259" key="7">
    <source>
        <dbReference type="PROSITE" id="PS50832"/>
    </source>
</evidence>
<feature type="region of interest" description="Disordered" evidence="6">
    <location>
        <begin position="128"/>
        <end position="174"/>
    </location>
</feature>